<proteinExistence type="predicted"/>
<dbReference type="EMBL" id="ACZM01000004">
    <property type="protein sequence ID" value="EHG21785.1"/>
    <property type="molecule type" value="Genomic_DNA"/>
</dbReference>
<reference evidence="1 2" key="1">
    <citation type="submission" date="2011-08" db="EMBL/GenBank/DDBJ databases">
        <title>The Genome Sequence of Selenomonas infelix ATCC 43532.</title>
        <authorList>
            <consortium name="The Broad Institute Genome Sequencing Platform"/>
            <person name="Earl A."/>
            <person name="Ward D."/>
            <person name="Feldgarden M."/>
            <person name="Gevers D."/>
            <person name="Izard J."/>
            <person name="Blanton J.M."/>
            <person name="Baranova O.V."/>
            <person name="Dewhirst F.E."/>
            <person name="Young S.K."/>
            <person name="Zeng Q."/>
            <person name="Gargeya S."/>
            <person name="Fitzgerald M."/>
            <person name="Haas B."/>
            <person name="Abouelleil A."/>
            <person name="Alvarado L."/>
            <person name="Arachchi H.M."/>
            <person name="Berlin A."/>
            <person name="Brown A."/>
            <person name="Chapman S.B."/>
            <person name="Chen Z."/>
            <person name="Dunbar C."/>
            <person name="Freedman E."/>
            <person name="Gearin G."/>
            <person name="Gellesch M."/>
            <person name="Goldberg J."/>
            <person name="Griggs A."/>
            <person name="Gujja S."/>
            <person name="Heiman D."/>
            <person name="Howarth C."/>
            <person name="Larson L."/>
            <person name="Lui A."/>
            <person name="MacDonald P.J.P."/>
            <person name="Montmayeur A."/>
            <person name="Murphy C."/>
            <person name="Neiman D."/>
            <person name="Pearson M."/>
            <person name="Priest M."/>
            <person name="Roberts A."/>
            <person name="Saif S."/>
            <person name="Shea T."/>
            <person name="Shenoy N."/>
            <person name="Sisk P."/>
            <person name="Stolte C."/>
            <person name="Sykes S."/>
            <person name="Wortman J."/>
            <person name="Nusbaum C."/>
            <person name="Birren B."/>
        </authorList>
    </citation>
    <scope>NUCLEOTIDE SEQUENCE [LARGE SCALE GENOMIC DNA]</scope>
    <source>
        <strain evidence="1 2">ATCC 43532</strain>
    </source>
</reference>
<dbReference type="Proteomes" id="UP000004129">
    <property type="component" value="Unassembled WGS sequence"/>
</dbReference>
<dbReference type="OrthoDB" id="1664991at2"/>
<dbReference type="HOGENOM" id="CLU_920993_0_0_9"/>
<accession>G5GMK7</accession>
<organism evidence="1 2">
    <name type="scientific">Selenomonas infelix ATCC 43532</name>
    <dbReference type="NCBI Taxonomy" id="679201"/>
    <lineage>
        <taxon>Bacteria</taxon>
        <taxon>Bacillati</taxon>
        <taxon>Bacillota</taxon>
        <taxon>Negativicutes</taxon>
        <taxon>Selenomonadales</taxon>
        <taxon>Selenomonadaceae</taxon>
        <taxon>Selenomonas</taxon>
    </lineage>
</organism>
<sequence length="302" mass="32805">MSFKYINPGYAELLSTSDGTTVTGEQYSKTGVSFWQPNYYKGLDLSEVPPELYGRFDMYIKNSENANSARLSIAIGSYKIVKAETSWNSWKIHGNNNNNILVASDAVHTKAISTVWFHIKPGENNNGVFHAIIDEREVCNIQNANIGYLTDSDAKTIKISSLTDEILISSLILSDEEINPREQVIMLPVQSTQTDMTDCGDGSYEATAAGQELLQSVDVAALITQYGGNSRVVSIAPFAKPAYRTAEGLCALTAIEKSGSAITEHGRHIAGQDQNGFVIGTYDTSLNIAGLAGRQFGWRAGT</sequence>
<dbReference type="RefSeq" id="WP_006691938.1">
    <property type="nucleotide sequence ID" value="NZ_JH376797.1"/>
</dbReference>
<evidence type="ECO:0000313" key="2">
    <source>
        <dbReference type="Proteomes" id="UP000004129"/>
    </source>
</evidence>
<keyword evidence="2" id="KW-1185">Reference proteome</keyword>
<name>G5GMK7_9FIRM</name>
<dbReference type="AlphaFoldDB" id="G5GMK7"/>
<dbReference type="STRING" id="679201.HMPREF9334_00488"/>
<evidence type="ECO:0000313" key="1">
    <source>
        <dbReference type="EMBL" id="EHG21785.1"/>
    </source>
</evidence>
<dbReference type="PATRIC" id="fig|679201.3.peg.492"/>
<comment type="caution">
    <text evidence="1">The sequence shown here is derived from an EMBL/GenBank/DDBJ whole genome shotgun (WGS) entry which is preliminary data.</text>
</comment>
<protein>
    <submittedName>
        <fullName evidence="1">Uncharacterized protein</fullName>
    </submittedName>
</protein>
<gene>
    <name evidence="1" type="ORF">HMPREF9334_00488</name>
</gene>